<dbReference type="Gene3D" id="1.20.810.10">
    <property type="entry name" value="Cytochrome Bc1 Complex, Chain C"/>
    <property type="match status" value="1"/>
</dbReference>
<evidence type="ECO:0000256" key="1">
    <source>
        <dbReference type="ARBA" id="ARBA00001971"/>
    </source>
</evidence>
<feature type="transmembrane region" description="Helical" evidence="19">
    <location>
        <begin position="431"/>
        <end position="448"/>
    </location>
</feature>
<dbReference type="AlphaFoldDB" id="A0A1H1P246"/>
<feature type="region of interest" description="Disordered" evidence="18">
    <location>
        <begin position="543"/>
        <end position="584"/>
    </location>
</feature>
<evidence type="ECO:0000256" key="2">
    <source>
        <dbReference type="ARBA" id="ARBA00004651"/>
    </source>
</evidence>
<dbReference type="PANTHER" id="PTHR19271">
    <property type="entry name" value="CYTOCHROME B"/>
    <property type="match status" value="1"/>
</dbReference>
<evidence type="ECO:0000256" key="17">
    <source>
        <dbReference type="ARBA" id="ARBA00029568"/>
    </source>
</evidence>
<feature type="transmembrane region" description="Helical" evidence="19">
    <location>
        <begin position="61"/>
        <end position="85"/>
    </location>
</feature>
<dbReference type="SUPFAM" id="SSF81342">
    <property type="entry name" value="Transmembrane di-heme cytochromes"/>
    <property type="match status" value="1"/>
</dbReference>
<dbReference type="GO" id="GO:0005886">
    <property type="term" value="C:plasma membrane"/>
    <property type="evidence" value="ECO:0007669"/>
    <property type="project" value="UniProtKB-SubCell"/>
</dbReference>
<dbReference type="STRING" id="546871.SAMN04488543_0977"/>
<keyword evidence="9 19" id="KW-0812">Transmembrane</keyword>
<proteinExistence type="predicted"/>
<dbReference type="GO" id="GO:0022904">
    <property type="term" value="P:respiratory electron transport chain"/>
    <property type="evidence" value="ECO:0007669"/>
    <property type="project" value="InterPro"/>
</dbReference>
<evidence type="ECO:0000313" key="22">
    <source>
        <dbReference type="EMBL" id="SDS05336.1"/>
    </source>
</evidence>
<evidence type="ECO:0000256" key="16">
    <source>
        <dbReference type="ARBA" id="ARBA00029351"/>
    </source>
</evidence>
<keyword evidence="7" id="KW-0349">Heme</keyword>
<dbReference type="EMBL" id="LT629749">
    <property type="protein sequence ID" value="SDS05336.1"/>
    <property type="molecule type" value="Genomic_DNA"/>
</dbReference>
<comment type="subcellular location">
    <subcellularLocation>
        <location evidence="2">Cell membrane</location>
        <topology evidence="2">Multi-pass membrane protein</topology>
    </subcellularLocation>
</comment>
<keyword evidence="5" id="KW-0813">Transport</keyword>
<dbReference type="PROSITE" id="PS51003">
    <property type="entry name" value="CYTB_CTER"/>
    <property type="match status" value="1"/>
</dbReference>
<dbReference type="EC" id="7.1.1.8" evidence="3"/>
<keyword evidence="10" id="KW-0479">Metal-binding</keyword>
<evidence type="ECO:0000259" key="20">
    <source>
        <dbReference type="PROSITE" id="PS51002"/>
    </source>
</evidence>
<feature type="compositionally biased region" description="Polar residues" evidence="18">
    <location>
        <begin position="574"/>
        <end position="584"/>
    </location>
</feature>
<evidence type="ECO:0000256" key="5">
    <source>
        <dbReference type="ARBA" id="ARBA00022448"/>
    </source>
</evidence>
<comment type="cofactor">
    <cofactor evidence="1">
        <name>heme</name>
        <dbReference type="ChEBI" id="CHEBI:30413"/>
    </cofactor>
</comment>
<dbReference type="InterPro" id="IPR005797">
    <property type="entry name" value="Cyt_b/b6_N"/>
</dbReference>
<feature type="transmembrane region" description="Helical" evidence="19">
    <location>
        <begin position="132"/>
        <end position="150"/>
    </location>
</feature>
<feature type="transmembrane region" description="Helical" evidence="19">
    <location>
        <begin position="347"/>
        <end position="372"/>
    </location>
</feature>
<evidence type="ECO:0000256" key="4">
    <source>
        <dbReference type="ARBA" id="ARBA00016116"/>
    </source>
</evidence>
<dbReference type="GO" id="GO:0008121">
    <property type="term" value="F:quinol-cytochrome-c reductase activity"/>
    <property type="evidence" value="ECO:0007669"/>
    <property type="project" value="UniProtKB-EC"/>
</dbReference>
<keyword evidence="14" id="KW-0408">Iron</keyword>
<name>A0A1H1P246_9ACTN</name>
<dbReference type="Proteomes" id="UP000199092">
    <property type="component" value="Chromosome I"/>
</dbReference>
<gene>
    <name evidence="22" type="ORF">SAMN04488543_0977</name>
</gene>
<evidence type="ECO:0000256" key="14">
    <source>
        <dbReference type="ARBA" id="ARBA00023004"/>
    </source>
</evidence>
<organism evidence="22 23">
    <name type="scientific">Friedmanniella luteola</name>
    <dbReference type="NCBI Taxonomy" id="546871"/>
    <lineage>
        <taxon>Bacteria</taxon>
        <taxon>Bacillati</taxon>
        <taxon>Actinomycetota</taxon>
        <taxon>Actinomycetes</taxon>
        <taxon>Propionibacteriales</taxon>
        <taxon>Nocardioidaceae</taxon>
        <taxon>Friedmanniella</taxon>
    </lineage>
</organism>
<dbReference type="InterPro" id="IPR016174">
    <property type="entry name" value="Di-haem_cyt_TM"/>
</dbReference>
<feature type="domain" description="Cytochrome b/b6 N-terminal region profile" evidence="20">
    <location>
        <begin position="33"/>
        <end position="259"/>
    </location>
</feature>
<protein>
    <recommendedName>
        <fullName evidence="4">Cytochrome bc1 complex cytochrome b subunit</fullName>
        <ecNumber evidence="3">7.1.1.8</ecNumber>
    </recommendedName>
    <alternativeName>
        <fullName evidence="17">Cytochrome bc1 reductase complex subunit QcrB</fullName>
    </alternativeName>
</protein>
<evidence type="ECO:0000259" key="21">
    <source>
        <dbReference type="PROSITE" id="PS51003"/>
    </source>
</evidence>
<keyword evidence="11" id="KW-1278">Translocase</keyword>
<evidence type="ECO:0000256" key="15">
    <source>
        <dbReference type="ARBA" id="ARBA00023136"/>
    </source>
</evidence>
<feature type="transmembrane region" description="Helical" evidence="19">
    <location>
        <begin position="273"/>
        <end position="299"/>
    </location>
</feature>
<dbReference type="PROSITE" id="PS51002">
    <property type="entry name" value="CYTB_NTER"/>
    <property type="match status" value="1"/>
</dbReference>
<feature type="compositionally biased region" description="Low complexity" evidence="18">
    <location>
        <begin position="560"/>
        <end position="572"/>
    </location>
</feature>
<evidence type="ECO:0000256" key="9">
    <source>
        <dbReference type="ARBA" id="ARBA00022692"/>
    </source>
</evidence>
<evidence type="ECO:0000256" key="13">
    <source>
        <dbReference type="ARBA" id="ARBA00022989"/>
    </source>
</evidence>
<evidence type="ECO:0000256" key="12">
    <source>
        <dbReference type="ARBA" id="ARBA00022982"/>
    </source>
</evidence>
<evidence type="ECO:0000313" key="23">
    <source>
        <dbReference type="Proteomes" id="UP000199092"/>
    </source>
</evidence>
<keyword evidence="8" id="KW-0679">Respiratory chain</keyword>
<feature type="transmembrane region" description="Helical" evidence="19">
    <location>
        <begin position="392"/>
        <end position="411"/>
    </location>
</feature>
<feature type="compositionally biased region" description="Basic and acidic residues" evidence="18">
    <location>
        <begin position="543"/>
        <end position="556"/>
    </location>
</feature>
<feature type="domain" description="Cytochrome b/b6 C-terminal region profile" evidence="21">
    <location>
        <begin position="260"/>
        <end position="454"/>
    </location>
</feature>
<evidence type="ECO:0000256" key="6">
    <source>
        <dbReference type="ARBA" id="ARBA00022475"/>
    </source>
</evidence>
<keyword evidence="15 19" id="KW-0472">Membrane</keyword>
<accession>A0A1H1P246</accession>
<evidence type="ECO:0000256" key="10">
    <source>
        <dbReference type="ARBA" id="ARBA00022723"/>
    </source>
</evidence>
<evidence type="ECO:0000256" key="8">
    <source>
        <dbReference type="ARBA" id="ARBA00022660"/>
    </source>
</evidence>
<dbReference type="GO" id="GO:0046872">
    <property type="term" value="F:metal ion binding"/>
    <property type="evidence" value="ECO:0007669"/>
    <property type="project" value="UniProtKB-KW"/>
</dbReference>
<evidence type="ECO:0000256" key="19">
    <source>
        <dbReference type="SAM" id="Phobius"/>
    </source>
</evidence>
<dbReference type="GO" id="GO:0016491">
    <property type="term" value="F:oxidoreductase activity"/>
    <property type="evidence" value="ECO:0007669"/>
    <property type="project" value="InterPro"/>
</dbReference>
<feature type="transmembrane region" description="Helical" evidence="19">
    <location>
        <begin position="228"/>
        <end position="252"/>
    </location>
</feature>
<sequence length="584" mass="64641">MAKPATTVDDQKAVEAHVPQKELGPVFKAASGPARWADERLGIATLSRPFIRKVFPDHWSFLLGEIALYSFIILLITGTFLSFWYKPSMAEIEYEGTYQLLRGVSMSESYASTLALSFDIRGGLLVRQMHHWAAALFLAAMLAHSLRVFFTGAFRKPREINWVIGVAMLMMGLIEGFAGYSLPDDLLSGTGLRFVDGLVRSIPLIGTWAEFFVFGGEFPGSLIVSRLYIVHVLLLPAIILGLIAAHLALVVYHKHTQFPGPGRNEGNVVGYPVFPVYAAKAGGFFFIVFGLLTLMGGLMQINPVWTYGPYNPAEVTAGSQPDWYMGFVEGGIRIMPNWEWHLGGTTWSWNVAIPGLGLMGLFFGLMAVYPFIEQWVTKDKSEHHIADRPRNAPTRTAFGVAAMTCYGMLWIGGGNDLVATQFRVSLNAVTYFLRVAVFVAPVLAFIITKRICIGLQRADEERLLHGAETGVIERDPSGSYSERHAPISVGEAYTLTQHKQLPALLPAQDGDVKAKEMRIEQLRRRATRFYFQDDLRKPTRAELEEAQHHGHDDDHALTAGHEGNGSSNGHHSITAGTQQNVTHQ</sequence>
<evidence type="ECO:0000256" key="11">
    <source>
        <dbReference type="ARBA" id="ARBA00022967"/>
    </source>
</evidence>
<dbReference type="RefSeq" id="WP_091410690.1">
    <property type="nucleotide sequence ID" value="NZ_LT629749.1"/>
</dbReference>
<keyword evidence="23" id="KW-1185">Reference proteome</keyword>
<dbReference type="PANTHER" id="PTHR19271:SF16">
    <property type="entry name" value="CYTOCHROME B"/>
    <property type="match status" value="1"/>
</dbReference>
<keyword evidence="12" id="KW-0249">Electron transport</keyword>
<dbReference type="FunFam" id="1.20.810.10:FF:000007">
    <property type="entry name" value="Ubiquinol-cytochrome C reductase B subunit"/>
    <property type="match status" value="1"/>
</dbReference>
<dbReference type="InterPro" id="IPR005798">
    <property type="entry name" value="Cyt_b/b6_C"/>
</dbReference>
<keyword evidence="6" id="KW-1003">Cell membrane</keyword>
<dbReference type="OrthoDB" id="9804503at2"/>
<evidence type="ECO:0000256" key="18">
    <source>
        <dbReference type="SAM" id="MobiDB-lite"/>
    </source>
</evidence>
<dbReference type="Pfam" id="PF13631">
    <property type="entry name" value="Cytochrom_B_N_2"/>
    <property type="match status" value="1"/>
</dbReference>
<keyword evidence="13 19" id="KW-1133">Transmembrane helix</keyword>
<dbReference type="InterPro" id="IPR027387">
    <property type="entry name" value="Cytb/b6-like_sf"/>
</dbReference>
<evidence type="ECO:0000256" key="7">
    <source>
        <dbReference type="ARBA" id="ARBA00022617"/>
    </source>
</evidence>
<comment type="catalytic activity">
    <reaction evidence="16">
        <text>a quinol + 2 Fe(III)-[cytochrome c](out) = a quinone + 2 Fe(II)-[cytochrome c](out) + 2 H(+)(out)</text>
        <dbReference type="Rhea" id="RHEA:11484"/>
        <dbReference type="Rhea" id="RHEA-COMP:10350"/>
        <dbReference type="Rhea" id="RHEA-COMP:14399"/>
        <dbReference type="ChEBI" id="CHEBI:15378"/>
        <dbReference type="ChEBI" id="CHEBI:24646"/>
        <dbReference type="ChEBI" id="CHEBI:29033"/>
        <dbReference type="ChEBI" id="CHEBI:29034"/>
        <dbReference type="ChEBI" id="CHEBI:132124"/>
        <dbReference type="EC" id="7.1.1.8"/>
    </reaction>
</comment>
<feature type="transmembrane region" description="Helical" evidence="19">
    <location>
        <begin position="162"/>
        <end position="182"/>
    </location>
</feature>
<evidence type="ECO:0000256" key="3">
    <source>
        <dbReference type="ARBA" id="ARBA00012951"/>
    </source>
</evidence>
<reference evidence="22 23" key="1">
    <citation type="submission" date="2016-10" db="EMBL/GenBank/DDBJ databases">
        <authorList>
            <person name="de Groot N.N."/>
        </authorList>
    </citation>
    <scope>NUCLEOTIDE SEQUENCE [LARGE SCALE GENOMIC DNA]</scope>
    <source>
        <strain evidence="22 23">DSM 21741</strain>
    </source>
</reference>